<dbReference type="EC" id="5.4.99.27" evidence="4"/>
<sequence>MKQAHRHERPTGVEWYVSDTDGTGGHLRDSADAFRVRELEAVEPEPLDADPGSYAHVVFRATLREWDTNAFAGALASKVGVSRERVSWAGTKDKYAVTTQLFSVRLEDERDLPELDGADIEPLGRVGRPVLFGDLAGNEFEISVAEPTHPERAADITAELRTFAGDDERVGVPNYFGPQRFGSARPVTHRVGLAILRGEWEEAVRTYVTFTSETDPETSAKARRSVDDRWGDDWGELTELLPGRLHYERSLLQGLAETGGDTPEDFRAALERFPSNLQQLLVHAAQSYLFNRIVSARLERGLPFDGAVAGDVVAFADRDAPLPVPDMDRLQHVDGDRVRTVNRHVERGRAFVTAPLIGTETDLADGEPGDIEREILAEESIERSDFDLPGEFHSEGTRRAVLVTTDLTVTEPLTFQFQLPKGSYATTLLREYLKVAPDRLG</sequence>
<proteinExistence type="inferred from homology"/>
<dbReference type="PROSITE" id="PS50984">
    <property type="entry name" value="TRUD"/>
    <property type="match status" value="1"/>
</dbReference>
<dbReference type="NCBIfam" id="NF002158">
    <property type="entry name" value="PRK00984.2-3"/>
    <property type="match status" value="1"/>
</dbReference>
<dbReference type="Proteomes" id="UP000326865">
    <property type="component" value="Unassembled WGS sequence"/>
</dbReference>
<dbReference type="EMBL" id="QJOW01000002">
    <property type="protein sequence ID" value="KAB7517008.1"/>
    <property type="molecule type" value="Genomic_DNA"/>
</dbReference>
<dbReference type="Proteomes" id="UP000326207">
    <property type="component" value="Unassembled WGS sequence"/>
</dbReference>
<dbReference type="SUPFAM" id="SSF55120">
    <property type="entry name" value="Pseudouridine synthase"/>
    <property type="match status" value="1"/>
</dbReference>
<evidence type="ECO:0000313" key="11">
    <source>
        <dbReference type="Proteomes" id="UP000326865"/>
    </source>
</evidence>
<dbReference type="Gene3D" id="3.30.70.3160">
    <property type="match status" value="1"/>
</dbReference>
<dbReference type="NCBIfam" id="TIGR00094">
    <property type="entry name" value="tRNA_TruD_broad"/>
    <property type="match status" value="1"/>
</dbReference>
<dbReference type="EMBL" id="QMDY01000001">
    <property type="protein sequence ID" value="KAB7519864.1"/>
    <property type="molecule type" value="Genomic_DNA"/>
</dbReference>
<dbReference type="EMBL" id="QKKZ01000001">
    <property type="protein sequence ID" value="KAB7515778.1"/>
    <property type="molecule type" value="Genomic_DNA"/>
</dbReference>
<name>A0A5N5UPX1_9EURY</name>
<dbReference type="RefSeq" id="WP_152119890.1">
    <property type="nucleotide sequence ID" value="NZ_QJOW01000002.1"/>
</dbReference>
<dbReference type="GO" id="GO:0003723">
    <property type="term" value="F:RNA binding"/>
    <property type="evidence" value="ECO:0007669"/>
    <property type="project" value="InterPro"/>
</dbReference>
<dbReference type="GO" id="GO:0031119">
    <property type="term" value="P:tRNA pseudouridine synthesis"/>
    <property type="evidence" value="ECO:0007669"/>
    <property type="project" value="UniProtKB-UniRule"/>
</dbReference>
<gene>
    <name evidence="4 8" type="primary">truD</name>
    <name evidence="6" type="ORF">DM867_01130</name>
    <name evidence="7" type="ORF">DMP03_06515</name>
    <name evidence="8" type="ORF">DP108_01015</name>
</gene>
<dbReference type="AlphaFoldDB" id="A0A5N5UPX1"/>
<dbReference type="InterPro" id="IPR001656">
    <property type="entry name" value="PsdUridine_synth_TruD"/>
</dbReference>
<dbReference type="PANTHER" id="PTHR13326:SF21">
    <property type="entry name" value="PSEUDOURIDYLATE SYNTHASE PUS7L"/>
    <property type="match status" value="1"/>
</dbReference>
<evidence type="ECO:0000313" key="8">
    <source>
        <dbReference type="EMBL" id="KAB7519864.1"/>
    </source>
</evidence>
<evidence type="ECO:0000313" key="10">
    <source>
        <dbReference type="Proteomes" id="UP000326302"/>
    </source>
</evidence>
<dbReference type="GO" id="GO:0160150">
    <property type="term" value="F:tRNA pseudouridine(13) synthase activity"/>
    <property type="evidence" value="ECO:0007669"/>
    <property type="project" value="UniProtKB-EC"/>
</dbReference>
<dbReference type="PIRSF" id="PIRSF037016">
    <property type="entry name" value="Pseudouridin_synth_euk_prd"/>
    <property type="match status" value="1"/>
</dbReference>
<evidence type="ECO:0000256" key="4">
    <source>
        <dbReference type="HAMAP-Rule" id="MF_01082"/>
    </source>
</evidence>
<comment type="function">
    <text evidence="4">Could be responsible for synthesis of pseudouridine from uracil-13 in transfer RNAs.</text>
</comment>
<protein>
    <recommendedName>
        <fullName evidence="4">Probable tRNA pseudouridine synthase D</fullName>
        <ecNumber evidence="4">5.4.99.27</ecNumber>
    </recommendedName>
    <alternativeName>
        <fullName evidence="4">tRNA pseudouridine(13) synthase</fullName>
    </alternativeName>
    <alternativeName>
        <fullName evidence="4">tRNA pseudouridylate synthase D</fullName>
    </alternativeName>
    <alternativeName>
        <fullName evidence="4">tRNA-uridine isomerase D</fullName>
    </alternativeName>
</protein>
<evidence type="ECO:0000256" key="3">
    <source>
        <dbReference type="ARBA" id="ARBA00023235"/>
    </source>
</evidence>
<dbReference type="PROSITE" id="PS01268">
    <property type="entry name" value="UPF0024"/>
    <property type="match status" value="1"/>
</dbReference>
<dbReference type="Gene3D" id="1.10.1510.30">
    <property type="match status" value="1"/>
</dbReference>
<dbReference type="OrthoDB" id="1798at2157"/>
<feature type="domain" description="TRUD" evidence="5">
    <location>
        <begin position="171"/>
        <end position="403"/>
    </location>
</feature>
<evidence type="ECO:0000256" key="2">
    <source>
        <dbReference type="ARBA" id="ARBA00022694"/>
    </source>
</evidence>
<dbReference type="HAMAP" id="MF_01082">
    <property type="entry name" value="TruD"/>
    <property type="match status" value="1"/>
</dbReference>
<dbReference type="Gene3D" id="3.30.2350.20">
    <property type="entry name" value="TruD, catalytic domain"/>
    <property type="match status" value="1"/>
</dbReference>
<comment type="catalytic activity">
    <reaction evidence="4">
        <text>uridine(13) in tRNA = pseudouridine(13) in tRNA</text>
        <dbReference type="Rhea" id="RHEA:42540"/>
        <dbReference type="Rhea" id="RHEA-COMP:10105"/>
        <dbReference type="Rhea" id="RHEA-COMP:10106"/>
        <dbReference type="ChEBI" id="CHEBI:65314"/>
        <dbReference type="ChEBI" id="CHEBI:65315"/>
        <dbReference type="EC" id="5.4.99.27"/>
    </reaction>
</comment>
<keyword evidence="3 4" id="KW-0413">Isomerase</keyword>
<evidence type="ECO:0000313" key="7">
    <source>
        <dbReference type="EMBL" id="KAB7517008.1"/>
    </source>
</evidence>
<feature type="active site" description="Nucleophile" evidence="4">
    <location>
        <position position="93"/>
    </location>
</feature>
<accession>A0A5N5UEA0</accession>
<comment type="caution">
    <text evidence="8">The sequence shown here is derived from an EMBL/GenBank/DDBJ whole genome shotgun (WGS) entry which is preliminary data.</text>
</comment>
<dbReference type="InterPro" id="IPR020103">
    <property type="entry name" value="PsdUridine_synth_cat_dom_sf"/>
</dbReference>
<reference evidence="9 10" key="1">
    <citation type="submission" date="2019-10" db="EMBL/GenBank/DDBJ databases">
        <title>Unraveling microbial dark matter from salterns through culturing: the case of the genus Halosegnis.</title>
        <authorList>
            <person name="Duran-Viseras A."/>
            <person name="Andrei A.-S."/>
            <person name="Vera-Gargallo B."/>
            <person name="Ghai R."/>
            <person name="Sanchez-Porro C."/>
            <person name="Ventosa A."/>
        </authorList>
    </citation>
    <scope>NUCLEOTIDE SEQUENCE [LARGE SCALE GENOMIC DNA]</scope>
    <source>
        <strain evidence="7 10">F17-44</strain>
        <strain evidence="6 11">F18-79</strain>
        <strain evidence="8 9">F19-13</strain>
    </source>
</reference>
<comment type="similarity">
    <text evidence="1 4">Belongs to the pseudouridine synthase TruD family.</text>
</comment>
<accession>A0A5N5UB47</accession>
<organism evidence="8 9">
    <name type="scientific">Halosegnis rubeus</name>
    <dbReference type="NCBI Taxonomy" id="2212850"/>
    <lineage>
        <taxon>Archaea</taxon>
        <taxon>Methanobacteriati</taxon>
        <taxon>Methanobacteriota</taxon>
        <taxon>Stenosarchaea group</taxon>
        <taxon>Halobacteria</taxon>
        <taxon>Halobacteriales</taxon>
        <taxon>Natronomonadaceae</taxon>
        <taxon>Halosegnis</taxon>
    </lineage>
</organism>
<dbReference type="InterPro" id="IPR011760">
    <property type="entry name" value="PsdUridine_synth_TruD_insert"/>
</dbReference>
<dbReference type="Proteomes" id="UP000326302">
    <property type="component" value="Unassembled WGS sequence"/>
</dbReference>
<evidence type="ECO:0000256" key="1">
    <source>
        <dbReference type="ARBA" id="ARBA00007953"/>
    </source>
</evidence>
<evidence type="ECO:0000313" key="6">
    <source>
        <dbReference type="EMBL" id="KAB7515778.1"/>
    </source>
</evidence>
<dbReference type="InterPro" id="IPR042214">
    <property type="entry name" value="TruD_catalytic"/>
</dbReference>
<dbReference type="PANTHER" id="PTHR13326">
    <property type="entry name" value="TRNA PSEUDOURIDINE SYNTHASE D"/>
    <property type="match status" value="1"/>
</dbReference>
<keyword evidence="11" id="KW-1185">Reference proteome</keyword>
<keyword evidence="2 4" id="KW-0819">tRNA processing</keyword>
<dbReference type="InterPro" id="IPR020119">
    <property type="entry name" value="PsdUridine_synth_TruD_CS"/>
</dbReference>
<evidence type="ECO:0000259" key="5">
    <source>
        <dbReference type="PROSITE" id="PS50984"/>
    </source>
</evidence>
<accession>A0A5N5UPX1</accession>
<dbReference type="Pfam" id="PF01142">
    <property type="entry name" value="TruD"/>
    <property type="match status" value="1"/>
</dbReference>
<evidence type="ECO:0000313" key="9">
    <source>
        <dbReference type="Proteomes" id="UP000326207"/>
    </source>
</evidence>